<accession>A0A1D3L881</accession>
<keyword evidence="2" id="KW-0031">Aminopeptidase</keyword>
<dbReference type="InterPro" id="IPR029058">
    <property type="entry name" value="AB_hydrolase_fold"/>
</dbReference>
<dbReference type="AlphaFoldDB" id="A0A1D3L881"/>
<feature type="non-terminal residue" evidence="2">
    <location>
        <position position="140"/>
    </location>
</feature>
<keyword evidence="2" id="KW-0378">Hydrolase</keyword>
<feature type="domain" description="Serine aminopeptidase S33" evidence="1">
    <location>
        <begin position="92"/>
        <end position="139"/>
    </location>
</feature>
<sequence length="140" mass="16153">MEEIELNNDELRSTTVNKLDGDPKIGWLCNKNGLLLKTYGWVAKKAVGIIFLIHGIKSHTRLTFMRINLQMPNNDEGLVVDTNNYYIYKDSWIEKFNQNGYSVYGIDLQGHGESQAWKNVRGDFSSFDDIVNDVIQYMNQ</sequence>
<evidence type="ECO:0000313" key="2">
    <source>
        <dbReference type="EMBL" id="SCL85757.1"/>
    </source>
</evidence>
<dbReference type="SUPFAM" id="SSF53474">
    <property type="entry name" value="alpha/beta-Hydrolases"/>
    <property type="match status" value="1"/>
</dbReference>
<gene>
    <name evidence="2" type="ORF">PCHCB_000509300</name>
</gene>
<keyword evidence="2" id="KW-0645">Protease</keyword>
<reference evidence="2 3" key="1">
    <citation type="submission" date="2016-08" db="EMBL/GenBank/DDBJ databases">
        <authorList>
            <consortium name="Pathogen Informatics"/>
        </authorList>
    </citation>
    <scope>NUCLEOTIDE SEQUENCE [LARGE SCALE GENOMIC DNA]</scope>
    <source>
        <strain evidence="2 3">CB</strain>
    </source>
</reference>
<dbReference type="InterPro" id="IPR022742">
    <property type="entry name" value="Hydrolase_4"/>
</dbReference>
<dbReference type="Proteomes" id="UP000195489">
    <property type="component" value="Unassembled WGS sequence"/>
</dbReference>
<protein>
    <submittedName>
        <fullName evidence="2">Serine aminopeptidase, S33, putative</fullName>
    </submittedName>
</protein>
<dbReference type="PANTHER" id="PTHR11614">
    <property type="entry name" value="PHOSPHOLIPASE-RELATED"/>
    <property type="match status" value="1"/>
</dbReference>
<dbReference type="GO" id="GO:0004177">
    <property type="term" value="F:aminopeptidase activity"/>
    <property type="evidence" value="ECO:0007669"/>
    <property type="project" value="UniProtKB-KW"/>
</dbReference>
<dbReference type="Gene3D" id="3.40.50.1820">
    <property type="entry name" value="alpha/beta hydrolase"/>
    <property type="match status" value="1"/>
</dbReference>
<dbReference type="Pfam" id="PF12146">
    <property type="entry name" value="Hydrolase_4"/>
    <property type="match status" value="1"/>
</dbReference>
<evidence type="ECO:0000313" key="3">
    <source>
        <dbReference type="Proteomes" id="UP000195489"/>
    </source>
</evidence>
<evidence type="ECO:0000259" key="1">
    <source>
        <dbReference type="Pfam" id="PF12146"/>
    </source>
</evidence>
<organism evidence="2 3">
    <name type="scientific">Plasmodium chabaudi chabaudi</name>
    <dbReference type="NCBI Taxonomy" id="31271"/>
    <lineage>
        <taxon>Eukaryota</taxon>
        <taxon>Sar</taxon>
        <taxon>Alveolata</taxon>
        <taxon>Apicomplexa</taxon>
        <taxon>Aconoidasida</taxon>
        <taxon>Haemosporida</taxon>
        <taxon>Plasmodiidae</taxon>
        <taxon>Plasmodium</taxon>
        <taxon>Plasmodium (Vinckeia)</taxon>
    </lineage>
</organism>
<dbReference type="InterPro" id="IPR051044">
    <property type="entry name" value="MAG_DAG_Lipase"/>
</dbReference>
<dbReference type="EMBL" id="FMIM01000149">
    <property type="protein sequence ID" value="SCL85757.1"/>
    <property type="molecule type" value="Genomic_DNA"/>
</dbReference>
<proteinExistence type="predicted"/>
<name>A0A1D3L881_PLACU</name>